<feature type="compositionally biased region" description="Low complexity" evidence="3">
    <location>
        <begin position="908"/>
        <end position="922"/>
    </location>
</feature>
<evidence type="ECO:0000256" key="2">
    <source>
        <dbReference type="ARBA" id="ARBA00022737"/>
    </source>
</evidence>
<evidence type="ECO:0000256" key="3">
    <source>
        <dbReference type="SAM" id="MobiDB-lite"/>
    </source>
</evidence>
<dbReference type="InterPro" id="IPR015915">
    <property type="entry name" value="Kelch-typ_b-propeller"/>
</dbReference>
<feature type="compositionally biased region" description="Polar residues" evidence="3">
    <location>
        <begin position="1"/>
        <end position="12"/>
    </location>
</feature>
<keyword evidence="1" id="KW-0880">Kelch repeat</keyword>
<name>A0AAE0I6M4_9PEZI</name>
<dbReference type="SUPFAM" id="SSF117281">
    <property type="entry name" value="Kelch motif"/>
    <property type="match status" value="1"/>
</dbReference>
<feature type="region of interest" description="Disordered" evidence="3">
    <location>
        <begin position="1"/>
        <end position="170"/>
    </location>
</feature>
<feature type="compositionally biased region" description="Basic and acidic residues" evidence="3">
    <location>
        <begin position="108"/>
        <end position="132"/>
    </location>
</feature>
<evidence type="ECO:0000256" key="4">
    <source>
        <dbReference type="SAM" id="Phobius"/>
    </source>
</evidence>
<dbReference type="Gene3D" id="2.120.10.80">
    <property type="entry name" value="Kelch-type beta propeller"/>
    <property type="match status" value="2"/>
</dbReference>
<keyword evidence="4" id="KW-1133">Transmembrane helix</keyword>
<feature type="compositionally biased region" description="Basic and acidic residues" evidence="3">
    <location>
        <begin position="788"/>
        <end position="799"/>
    </location>
</feature>
<reference evidence="5" key="2">
    <citation type="submission" date="2023-06" db="EMBL/GenBank/DDBJ databases">
        <authorList>
            <consortium name="Lawrence Berkeley National Laboratory"/>
            <person name="Haridas S."/>
            <person name="Hensen N."/>
            <person name="Bonometti L."/>
            <person name="Westerberg I."/>
            <person name="Brannstrom I.O."/>
            <person name="Guillou S."/>
            <person name="Cros-Aarteil S."/>
            <person name="Calhoun S."/>
            <person name="Kuo A."/>
            <person name="Mondo S."/>
            <person name="Pangilinan J."/>
            <person name="Riley R."/>
            <person name="Labutti K."/>
            <person name="Andreopoulos B."/>
            <person name="Lipzen A."/>
            <person name="Chen C."/>
            <person name="Yanf M."/>
            <person name="Daum C."/>
            <person name="Ng V."/>
            <person name="Clum A."/>
            <person name="Steindorff A."/>
            <person name="Ohm R."/>
            <person name="Martin F."/>
            <person name="Silar P."/>
            <person name="Natvig D."/>
            <person name="Lalanne C."/>
            <person name="Gautier V."/>
            <person name="Ament-Velasquez S.L."/>
            <person name="Kruys A."/>
            <person name="Hutchinson M.I."/>
            <person name="Powell A.J."/>
            <person name="Barry K."/>
            <person name="Miller A.N."/>
            <person name="Grigoriev I.V."/>
            <person name="Debuchy R."/>
            <person name="Gladieux P."/>
            <person name="Thoren M.H."/>
            <person name="Johannesson H."/>
        </authorList>
    </citation>
    <scope>NUCLEOTIDE SEQUENCE</scope>
    <source>
        <strain evidence="5">CBS 118394</strain>
    </source>
</reference>
<feature type="compositionally biased region" description="Basic and acidic residues" evidence="3">
    <location>
        <begin position="33"/>
        <end position="43"/>
    </location>
</feature>
<evidence type="ECO:0000313" key="5">
    <source>
        <dbReference type="EMBL" id="KAK3319092.1"/>
    </source>
</evidence>
<dbReference type="PANTHER" id="PTHR46228:SF2">
    <property type="entry name" value="KELCH REPEAT PROTEIN (AFU_ORTHOLOGUE AFUA_4G14350)"/>
    <property type="match status" value="1"/>
</dbReference>
<dbReference type="Proteomes" id="UP001283341">
    <property type="component" value="Unassembled WGS sequence"/>
</dbReference>
<keyword evidence="6" id="KW-1185">Reference proteome</keyword>
<feature type="compositionally biased region" description="Low complexity" evidence="3">
    <location>
        <begin position="937"/>
        <end position="949"/>
    </location>
</feature>
<feature type="region of interest" description="Disordered" evidence="3">
    <location>
        <begin position="688"/>
        <end position="719"/>
    </location>
</feature>
<reference evidence="5" key="1">
    <citation type="journal article" date="2023" name="Mol. Phylogenet. Evol.">
        <title>Genome-scale phylogeny and comparative genomics of the fungal order Sordariales.</title>
        <authorList>
            <person name="Hensen N."/>
            <person name="Bonometti L."/>
            <person name="Westerberg I."/>
            <person name="Brannstrom I.O."/>
            <person name="Guillou S."/>
            <person name="Cros-Aarteil S."/>
            <person name="Calhoun S."/>
            <person name="Haridas S."/>
            <person name="Kuo A."/>
            <person name="Mondo S."/>
            <person name="Pangilinan J."/>
            <person name="Riley R."/>
            <person name="LaButti K."/>
            <person name="Andreopoulos B."/>
            <person name="Lipzen A."/>
            <person name="Chen C."/>
            <person name="Yan M."/>
            <person name="Daum C."/>
            <person name="Ng V."/>
            <person name="Clum A."/>
            <person name="Steindorff A."/>
            <person name="Ohm R.A."/>
            <person name="Martin F."/>
            <person name="Silar P."/>
            <person name="Natvig D.O."/>
            <person name="Lalanne C."/>
            <person name="Gautier V."/>
            <person name="Ament-Velasquez S.L."/>
            <person name="Kruys A."/>
            <person name="Hutchinson M.I."/>
            <person name="Powell A.J."/>
            <person name="Barry K."/>
            <person name="Miller A.N."/>
            <person name="Grigoriev I.V."/>
            <person name="Debuchy R."/>
            <person name="Gladieux P."/>
            <person name="Hiltunen Thoren M."/>
            <person name="Johannesson H."/>
        </authorList>
    </citation>
    <scope>NUCLEOTIDE SEQUENCE</scope>
    <source>
        <strain evidence="5">CBS 118394</strain>
    </source>
</reference>
<accession>A0AAE0I6M4</accession>
<organism evidence="5 6">
    <name type="scientific">Apodospora peruviana</name>
    <dbReference type="NCBI Taxonomy" id="516989"/>
    <lineage>
        <taxon>Eukaryota</taxon>
        <taxon>Fungi</taxon>
        <taxon>Dikarya</taxon>
        <taxon>Ascomycota</taxon>
        <taxon>Pezizomycotina</taxon>
        <taxon>Sordariomycetes</taxon>
        <taxon>Sordariomycetidae</taxon>
        <taxon>Sordariales</taxon>
        <taxon>Lasiosphaeriaceae</taxon>
        <taxon>Apodospora</taxon>
    </lineage>
</organism>
<gene>
    <name evidence="5" type="ORF">B0H66DRAFT_256771</name>
</gene>
<dbReference type="AlphaFoldDB" id="A0AAE0I6M4"/>
<evidence type="ECO:0000256" key="1">
    <source>
        <dbReference type="ARBA" id="ARBA00022441"/>
    </source>
</evidence>
<keyword evidence="4" id="KW-0472">Membrane</keyword>
<feature type="region of interest" description="Disordered" evidence="3">
    <location>
        <begin position="970"/>
        <end position="996"/>
    </location>
</feature>
<dbReference type="PANTHER" id="PTHR46228">
    <property type="entry name" value="KELCH DOMAIN-CONTAINING PROTEIN"/>
    <property type="match status" value="1"/>
</dbReference>
<dbReference type="EMBL" id="JAUEDM010000004">
    <property type="protein sequence ID" value="KAK3319092.1"/>
    <property type="molecule type" value="Genomic_DNA"/>
</dbReference>
<protein>
    <recommendedName>
        <fullName evidence="7">Kelch repeat-containing protein</fullName>
    </recommendedName>
</protein>
<comment type="caution">
    <text evidence="5">The sequence shown here is derived from an EMBL/GenBank/DDBJ whole genome shotgun (WGS) entry which is preliminary data.</text>
</comment>
<dbReference type="Pfam" id="PF24681">
    <property type="entry name" value="Kelch_KLHDC2_KLHL20_DRC7"/>
    <property type="match status" value="1"/>
</dbReference>
<evidence type="ECO:0000313" key="6">
    <source>
        <dbReference type="Proteomes" id="UP001283341"/>
    </source>
</evidence>
<proteinExistence type="predicted"/>
<feature type="compositionally biased region" description="Polar residues" evidence="3">
    <location>
        <begin position="827"/>
        <end position="840"/>
    </location>
</feature>
<feature type="compositionally biased region" description="Low complexity" evidence="3">
    <location>
        <begin position="805"/>
        <end position="816"/>
    </location>
</feature>
<feature type="compositionally biased region" description="Polar residues" evidence="3">
    <location>
        <begin position="707"/>
        <end position="717"/>
    </location>
</feature>
<feature type="compositionally biased region" description="Acidic residues" evidence="3">
    <location>
        <begin position="983"/>
        <end position="996"/>
    </location>
</feature>
<feature type="compositionally biased region" description="Low complexity" evidence="3">
    <location>
        <begin position="134"/>
        <end position="145"/>
    </location>
</feature>
<keyword evidence="4" id="KW-0812">Transmembrane</keyword>
<keyword evidence="2" id="KW-0677">Repeat</keyword>
<feature type="transmembrane region" description="Helical" evidence="4">
    <location>
        <begin position="725"/>
        <end position="749"/>
    </location>
</feature>
<feature type="region of interest" description="Disordered" evidence="3">
    <location>
        <begin position="787"/>
        <end position="949"/>
    </location>
</feature>
<sequence length="996" mass="105443">MSFVNLRQSSYSPDPEIDLHLSPPRRPKFHHQNTNDRIREGSRRPPSFSMISKIKKDRKSVFKELGLDTDTPSPQYPGDHEPSLASPRSTTTRASGRVPESESDGDGDDGRSETEKTRAPHEAQDQHSETDSIPRTPTSPSSSSRNKPWYSGLMPGRRPRIKTVSSAPPSTMNGLTRLSTTALLIAVVLPAFSYFNGRTEVSLSGADAGVIRSRAPAPASAPTIEARADSPTDVCTRWAGQTAQLNGTLYIYGGQAKTSADQTTNTWNNNFLTLDLTKSWDVSSPAIRGLPQPSGPPAVSLGYLWNDYNNLFLYGGEFADNPFVEPAPVSTWKYSIHDQKWTEYKDQKTLAGNNSDGGNTPVQRSAEGAGLSVPELGMSWYFGGHLDLSTTPGWSNQVARVYLKSLLEFTHPGFGNDGVHSLVNSGAAESGAYRNITEGGLQTDAGFSERADGVLVFVPGWGDKGVLIGLAGGTDSTFTNDFSTLDVYDIAKSEWYHQETRGDPPAVRVNPCAVIASAPDASSFQIYLYGGQNLQPYKEQIQYDDMYILSIPSFTWIKAPQSGSNKPAPRAGHMCNLRDGQIVVVGGYVGKNIPCDSPGIYVFDASTLEWVSSFTALDHPADLNPENSVLANSFGYRVPDVVASVIGGDENGGATATTPAAGPATGGPFATGKSPAFTITDAGSTATVTRWGPGATTTGDPVPGNNIPGSNTNTSSPSEDRRAGLIAACVIAGIAGLLAAYLGYCAWLYRRQVRAYKSHLAISNRYSPAGYSTGGLSGFAAFFGGRKSSKESKKSDRSGRGGAGAAAAAAATAGARESVRRHHLRDTSTSTGGDRNSWQQPAVEPKYSLFDDEPTPESGYYSASNTGSHATRPPPVPGGAWWRDDSHGGSSGTGVRFPSGSGTGTTPGTGTVPSYGATPAGEKTGGGGGDGGRRTSGESSSSAEALLEGQEPSFFSVVLGPRRALRVVNGLEGADASSHDHDERDDDDDEERMIRA</sequence>
<evidence type="ECO:0008006" key="7">
    <source>
        <dbReference type="Google" id="ProtNLM"/>
    </source>
</evidence>